<dbReference type="AlphaFoldDB" id="A0A1E5NJG2"/>
<accession>A0A1E5NJG2</accession>
<evidence type="ECO:0000313" key="2">
    <source>
        <dbReference type="Proteomes" id="UP000095247"/>
    </source>
</evidence>
<gene>
    <name evidence="1" type="ORF">BFL38_10605</name>
</gene>
<protein>
    <submittedName>
        <fullName evidence="1">Uncharacterized protein</fullName>
    </submittedName>
</protein>
<sequence>MMKNNKEKIIISRIFTRLFFTYQKDMAVMENGKDKSIIFCFTIENFYHNGKSRDFNLIYKKKIKRFILYSKGSKKLYSSNCLNKVLNYLKMMQILGRGLNK</sequence>
<evidence type="ECO:0000313" key="1">
    <source>
        <dbReference type="EMBL" id="OEJ16227.1"/>
    </source>
</evidence>
<dbReference type="Proteomes" id="UP000095247">
    <property type="component" value="Unassembled WGS sequence"/>
</dbReference>
<comment type="caution">
    <text evidence="1">The sequence shown here is derived from an EMBL/GenBank/DDBJ whole genome shotgun (WGS) entry which is preliminary data.</text>
</comment>
<organism evidence="1 2">
    <name type="scientific">Brachyspira hampsonii</name>
    <dbReference type="NCBI Taxonomy" id="1287055"/>
    <lineage>
        <taxon>Bacteria</taxon>
        <taxon>Pseudomonadati</taxon>
        <taxon>Spirochaetota</taxon>
        <taxon>Spirochaetia</taxon>
        <taxon>Brachyspirales</taxon>
        <taxon>Brachyspiraceae</taxon>
        <taxon>Brachyspira</taxon>
    </lineage>
</organism>
<proteinExistence type="predicted"/>
<name>A0A1E5NJG2_9SPIR</name>
<reference evidence="1 2" key="1">
    <citation type="submission" date="2016-08" db="EMBL/GenBank/DDBJ databases">
        <title>Characterization and recognition of Brachyspira hampsonii sp. nov., a novel intestinal spirochete that is pathogenic to pigs.</title>
        <authorList>
            <person name="Mirajkar N."/>
            <person name="La T."/>
            <person name="Phillips N."/>
            <person name="Hampson D."/>
            <person name="Gebhart C."/>
        </authorList>
    </citation>
    <scope>NUCLEOTIDE SEQUENCE [LARGE SCALE GENOMIC DNA]</scope>
    <source>
        <strain evidence="1 2">P280/1</strain>
    </source>
</reference>
<dbReference type="EMBL" id="MDCO01000001">
    <property type="protein sequence ID" value="OEJ16227.1"/>
    <property type="molecule type" value="Genomic_DNA"/>
</dbReference>